<dbReference type="Gene3D" id="1.10.20.140">
    <property type="match status" value="1"/>
</dbReference>
<feature type="region of interest" description="Interaction with substrate tRNA" evidence="10">
    <location>
        <begin position="43"/>
        <end position="46"/>
    </location>
</feature>
<evidence type="ECO:0000256" key="9">
    <source>
        <dbReference type="ARBA" id="ARBA00049563"/>
    </source>
</evidence>
<keyword evidence="5 10" id="KW-0819">tRNA processing</keyword>
<name>A0A2G9Z734_9BACT</name>
<dbReference type="AlphaFoldDB" id="A0A2G9Z734"/>
<evidence type="ECO:0000256" key="1">
    <source>
        <dbReference type="ARBA" id="ARBA00001946"/>
    </source>
</evidence>
<keyword evidence="8 10" id="KW-0460">Magnesium</keyword>
<comment type="caution">
    <text evidence="10">Lacks conserved residue(s) required for the propagation of feature annotation.</text>
</comment>
<comment type="function">
    <text evidence="2 10 12">Catalyzes the transfer of a dimethylallyl group onto the adenine at position 37 in tRNAs that read codons beginning with uridine, leading to the formation of N6-(dimethylallyl)adenosine (i(6)A).</text>
</comment>
<evidence type="ECO:0000256" key="6">
    <source>
        <dbReference type="ARBA" id="ARBA00022741"/>
    </source>
</evidence>
<dbReference type="Gene3D" id="3.40.50.300">
    <property type="entry name" value="P-loop containing nucleotide triphosphate hydrolases"/>
    <property type="match status" value="1"/>
</dbReference>
<comment type="cofactor">
    <cofactor evidence="1 10">
        <name>Mg(2+)</name>
        <dbReference type="ChEBI" id="CHEBI:18420"/>
    </cofactor>
</comment>
<dbReference type="Pfam" id="PF01715">
    <property type="entry name" value="IPPT"/>
    <property type="match status" value="1"/>
</dbReference>
<evidence type="ECO:0000256" key="13">
    <source>
        <dbReference type="RuleBase" id="RU003785"/>
    </source>
</evidence>
<dbReference type="EC" id="2.5.1.75" evidence="10"/>
<evidence type="ECO:0000313" key="15">
    <source>
        <dbReference type="Proteomes" id="UP000231235"/>
    </source>
</evidence>
<evidence type="ECO:0000256" key="7">
    <source>
        <dbReference type="ARBA" id="ARBA00022840"/>
    </source>
</evidence>
<evidence type="ECO:0000256" key="2">
    <source>
        <dbReference type="ARBA" id="ARBA00003213"/>
    </source>
</evidence>
<keyword evidence="7 10" id="KW-0067">ATP-binding</keyword>
<comment type="similarity">
    <text evidence="3 10 13">Belongs to the IPP transferase family.</text>
</comment>
<evidence type="ECO:0000256" key="10">
    <source>
        <dbReference type="HAMAP-Rule" id="MF_00185"/>
    </source>
</evidence>
<dbReference type="EMBL" id="PCRX01000031">
    <property type="protein sequence ID" value="PIP28976.1"/>
    <property type="molecule type" value="Genomic_DNA"/>
</dbReference>
<dbReference type="PANTHER" id="PTHR11088">
    <property type="entry name" value="TRNA DIMETHYLALLYLTRANSFERASE"/>
    <property type="match status" value="1"/>
</dbReference>
<dbReference type="InterPro" id="IPR018022">
    <property type="entry name" value="IPT"/>
</dbReference>
<feature type="binding site" evidence="10">
    <location>
        <begin position="18"/>
        <end position="25"/>
    </location>
    <ligand>
        <name>ATP</name>
        <dbReference type="ChEBI" id="CHEBI:30616"/>
    </ligand>
</feature>
<reference evidence="14 15" key="1">
    <citation type="submission" date="2017-09" db="EMBL/GenBank/DDBJ databases">
        <title>Depth-based differentiation of microbial function through sediment-hosted aquifers and enrichment of novel symbionts in the deep terrestrial subsurface.</title>
        <authorList>
            <person name="Probst A.J."/>
            <person name="Ladd B."/>
            <person name="Jarett J.K."/>
            <person name="Geller-Mcgrath D.E."/>
            <person name="Sieber C.M."/>
            <person name="Emerson J.B."/>
            <person name="Anantharaman K."/>
            <person name="Thomas B.C."/>
            <person name="Malmstrom R."/>
            <person name="Stieglmeier M."/>
            <person name="Klingl A."/>
            <person name="Woyke T."/>
            <person name="Ryan C.M."/>
            <person name="Banfield J.F."/>
        </authorList>
    </citation>
    <scope>NUCLEOTIDE SEQUENCE [LARGE SCALE GENOMIC DNA]</scope>
    <source>
        <strain evidence="14">CG23_combo_of_CG06-09_8_20_14_all_39_39</strain>
    </source>
</reference>
<dbReference type="InterPro" id="IPR027417">
    <property type="entry name" value="P-loop_NTPase"/>
</dbReference>
<evidence type="ECO:0000256" key="5">
    <source>
        <dbReference type="ARBA" id="ARBA00022694"/>
    </source>
</evidence>
<dbReference type="PANTHER" id="PTHR11088:SF60">
    <property type="entry name" value="TRNA DIMETHYLALLYLTRANSFERASE"/>
    <property type="match status" value="1"/>
</dbReference>
<feature type="binding site" evidence="10">
    <location>
        <begin position="20"/>
        <end position="25"/>
    </location>
    <ligand>
        <name>substrate</name>
    </ligand>
</feature>
<evidence type="ECO:0000256" key="3">
    <source>
        <dbReference type="ARBA" id="ARBA00005842"/>
    </source>
</evidence>
<dbReference type="NCBIfam" id="TIGR00174">
    <property type="entry name" value="miaA"/>
    <property type="match status" value="1"/>
</dbReference>
<comment type="catalytic activity">
    <reaction evidence="9 10 11">
        <text>adenosine(37) in tRNA + dimethylallyl diphosphate = N(6)-dimethylallyladenosine(37) in tRNA + diphosphate</text>
        <dbReference type="Rhea" id="RHEA:26482"/>
        <dbReference type="Rhea" id="RHEA-COMP:10162"/>
        <dbReference type="Rhea" id="RHEA-COMP:10375"/>
        <dbReference type="ChEBI" id="CHEBI:33019"/>
        <dbReference type="ChEBI" id="CHEBI:57623"/>
        <dbReference type="ChEBI" id="CHEBI:74411"/>
        <dbReference type="ChEBI" id="CHEBI:74415"/>
        <dbReference type="EC" id="2.5.1.75"/>
    </reaction>
</comment>
<dbReference type="Proteomes" id="UP000231235">
    <property type="component" value="Unassembled WGS sequence"/>
</dbReference>
<comment type="caution">
    <text evidence="14">The sequence shown here is derived from an EMBL/GenBank/DDBJ whole genome shotgun (WGS) entry which is preliminary data.</text>
</comment>
<dbReference type="SUPFAM" id="SSF52540">
    <property type="entry name" value="P-loop containing nucleoside triphosphate hydrolases"/>
    <property type="match status" value="2"/>
</dbReference>
<keyword evidence="6 10" id="KW-0547">Nucleotide-binding</keyword>
<gene>
    <name evidence="10 14" type="primary">miaA</name>
    <name evidence="14" type="ORF">COX28_01685</name>
</gene>
<evidence type="ECO:0000313" key="14">
    <source>
        <dbReference type="EMBL" id="PIP28976.1"/>
    </source>
</evidence>
<dbReference type="GO" id="GO:0006400">
    <property type="term" value="P:tRNA modification"/>
    <property type="evidence" value="ECO:0007669"/>
    <property type="project" value="TreeGrafter"/>
</dbReference>
<dbReference type="GO" id="GO:0052381">
    <property type="term" value="F:tRNA dimethylallyltransferase activity"/>
    <property type="evidence" value="ECO:0007669"/>
    <property type="project" value="UniProtKB-UniRule"/>
</dbReference>
<evidence type="ECO:0000256" key="12">
    <source>
        <dbReference type="RuleBase" id="RU003784"/>
    </source>
</evidence>
<comment type="subunit">
    <text evidence="10">Monomer.</text>
</comment>
<feature type="site" description="Interaction with substrate tRNA" evidence="10">
    <location>
        <position position="155"/>
    </location>
</feature>
<evidence type="ECO:0000256" key="4">
    <source>
        <dbReference type="ARBA" id="ARBA00022679"/>
    </source>
</evidence>
<sequence>MKATTMSSQLPKLIVILGPTATGKTKLAVALARKFKGEIISADSRQVYRGLDIGTGKDLAEYKLPPRSKDLEIFQTLPLIKGEKKRRSIPHHLIDIVKPMTEFNVAKFKKLALKEIHNIIKRGKLPILVGGTGLYISAIVNNYDIPKIKPAKKIRAKLEKLNKSNKLKMLKKLDPAALEFLDVKNPRRIDRALEVCLAGYKFSEIRKKAKPLFNVLPIGIRLPKNILNKRIDARVDKMIKNGLLEETKKLIKQYPPRWRVGGQYPAPLQTIGYAEIIDYINKKTTLNQAVNLIKLHTRQFAKRQMTWLKGMEKRGVKIHWLNRQKTIKKIIQRFLDN</sequence>
<organism evidence="14 15">
    <name type="scientific">Candidatus Kuenenbacteria bacterium CG23_combo_of_CG06-09_8_20_14_all_39_39</name>
    <dbReference type="NCBI Taxonomy" id="1974623"/>
    <lineage>
        <taxon>Bacteria</taxon>
        <taxon>Candidatus Kueneniibacteriota</taxon>
    </lineage>
</organism>
<proteinExistence type="inferred from homology"/>
<dbReference type="Pfam" id="PF01745">
    <property type="entry name" value="IPT"/>
    <property type="match status" value="1"/>
</dbReference>
<feature type="site" description="Interaction with substrate tRNA" evidence="10">
    <location>
        <position position="132"/>
    </location>
</feature>
<protein>
    <recommendedName>
        <fullName evidence="10">tRNA dimethylallyltransferase</fullName>
        <ecNumber evidence="10">2.5.1.75</ecNumber>
    </recommendedName>
    <alternativeName>
        <fullName evidence="10">Dimethylallyl diphosphate:tRNA dimethylallyltransferase</fullName>
        <shortName evidence="10">DMAPP:tRNA dimethylallyltransferase</shortName>
        <shortName evidence="10">DMATase</shortName>
    </alternativeName>
    <alternativeName>
        <fullName evidence="10">Isopentenyl-diphosphate:tRNA isopentenyltransferase</fullName>
        <shortName evidence="10">IPP transferase</shortName>
        <shortName evidence="10">IPPT</shortName>
        <shortName evidence="10">IPTase</shortName>
    </alternativeName>
</protein>
<dbReference type="GO" id="GO:0005524">
    <property type="term" value="F:ATP binding"/>
    <property type="evidence" value="ECO:0007669"/>
    <property type="project" value="UniProtKB-UniRule"/>
</dbReference>
<dbReference type="HAMAP" id="MF_00185">
    <property type="entry name" value="IPP_trans"/>
    <property type="match status" value="1"/>
</dbReference>
<evidence type="ECO:0000256" key="11">
    <source>
        <dbReference type="RuleBase" id="RU003783"/>
    </source>
</evidence>
<evidence type="ECO:0000256" key="8">
    <source>
        <dbReference type="ARBA" id="ARBA00022842"/>
    </source>
</evidence>
<keyword evidence="4 10" id="KW-0808">Transferase</keyword>
<dbReference type="InterPro" id="IPR039657">
    <property type="entry name" value="Dimethylallyltransferase"/>
</dbReference>
<accession>A0A2G9Z734</accession>